<gene>
    <name evidence="1" type="ORF">HRM2_p00450</name>
</gene>
<protein>
    <submittedName>
        <fullName evidence="1">Uncharacterized protein</fullName>
    </submittedName>
</protein>
<dbReference type="AlphaFoldDB" id="C0QMP5"/>
<sequence>MEIIKSSGDGQDVFGPRHLKKRSHKMQIYRGLHFVTVALEI</sequence>
<keyword evidence="1" id="KW-0614">Plasmid</keyword>
<proteinExistence type="predicted"/>
<dbReference type="KEGG" id="dat:HRM2_p00450"/>
<geneLocation type="plasmid" evidence="1 2">
    <name>pHRM2a</name>
</geneLocation>
<dbReference type="HOGENOM" id="CLU_3268958_0_0_7"/>
<evidence type="ECO:0000313" key="2">
    <source>
        <dbReference type="Proteomes" id="UP000000442"/>
    </source>
</evidence>
<dbReference type="EMBL" id="CP001088">
    <property type="protein sequence ID" value="ACN18039.1"/>
    <property type="molecule type" value="Genomic_DNA"/>
</dbReference>
<organism evidence="1 2">
    <name type="scientific">Desulforapulum autotrophicum (strain ATCC 43914 / DSM 3382 / VKM B-1955 / HRM2)</name>
    <name type="common">Desulfobacterium autotrophicum</name>
    <dbReference type="NCBI Taxonomy" id="177437"/>
    <lineage>
        <taxon>Bacteria</taxon>
        <taxon>Pseudomonadati</taxon>
        <taxon>Thermodesulfobacteriota</taxon>
        <taxon>Desulfobacteria</taxon>
        <taxon>Desulfobacterales</taxon>
        <taxon>Desulfobacteraceae</taxon>
        <taxon>Desulforapulum</taxon>
    </lineage>
</organism>
<dbReference type="Proteomes" id="UP000000442">
    <property type="component" value="Plasmid pHRM2a"/>
</dbReference>
<reference evidence="1 2" key="1">
    <citation type="journal article" date="2009" name="Environ. Microbiol.">
        <title>Genome sequence of Desulfobacterium autotrophicum HRM2, a marine sulfate reducer oxidizing organic carbon completely to carbon dioxide.</title>
        <authorList>
            <person name="Strittmatter A.W."/>
            <person name="Liesegang H."/>
            <person name="Rabus R."/>
            <person name="Decker I."/>
            <person name="Amann J."/>
            <person name="Andres S."/>
            <person name="Henne A."/>
            <person name="Fricke W.F."/>
            <person name="Martinez-Arias R."/>
            <person name="Bartels D."/>
            <person name="Goesmann A."/>
            <person name="Krause L."/>
            <person name="Puehler A."/>
            <person name="Klenk H.P."/>
            <person name="Richter M."/>
            <person name="Schuler M."/>
            <person name="Gloeckner F.O."/>
            <person name="Meyerdierks A."/>
            <person name="Gottschalk G."/>
            <person name="Amann R."/>
        </authorList>
    </citation>
    <scope>NUCLEOTIDE SEQUENCE [LARGE SCALE GENOMIC DNA]</scope>
    <source>
        <strain evidence="2">ATCC 43914 / DSM 3382 / HRM2</strain>
        <plasmid evidence="2">Plasmid pHRM2a</plasmid>
    </source>
</reference>
<evidence type="ECO:0000313" key="1">
    <source>
        <dbReference type="EMBL" id="ACN18039.1"/>
    </source>
</evidence>
<keyword evidence="2" id="KW-1185">Reference proteome</keyword>
<name>C0QMP5_DESAH</name>
<accession>C0QMP5</accession>